<evidence type="ECO:0000256" key="1">
    <source>
        <dbReference type="ARBA" id="ARBA00022448"/>
    </source>
</evidence>
<name>A0A261FEK1_9BIFI</name>
<dbReference type="GO" id="GO:0005524">
    <property type="term" value="F:ATP binding"/>
    <property type="evidence" value="ECO:0007669"/>
    <property type="project" value="UniProtKB-KW"/>
</dbReference>
<reference evidence="6 7" key="1">
    <citation type="journal article" date="2017" name="BMC Genomics">
        <title>Comparative genomic and phylogenomic analyses of the Bifidobacteriaceae family.</title>
        <authorList>
            <person name="Lugli G.A."/>
            <person name="Milani C."/>
            <person name="Turroni F."/>
            <person name="Duranti S."/>
            <person name="Mancabelli L."/>
            <person name="Mangifesta M."/>
            <person name="Ferrario C."/>
            <person name="Modesto M."/>
            <person name="Mattarelli P."/>
            <person name="Jiri K."/>
            <person name="van Sinderen D."/>
            <person name="Ventura M."/>
        </authorList>
    </citation>
    <scope>NUCLEOTIDE SEQUENCE [LARGE SCALE GENOMIC DNA]</scope>
    <source>
        <strain evidence="6 7">DSM 100196</strain>
    </source>
</reference>
<dbReference type="PROSITE" id="PS50893">
    <property type="entry name" value="ABC_TRANSPORTER_2"/>
    <property type="match status" value="1"/>
</dbReference>
<keyword evidence="3" id="KW-0067">ATP-binding</keyword>
<proteinExistence type="predicted"/>
<dbReference type="InterPro" id="IPR003439">
    <property type="entry name" value="ABC_transporter-like_ATP-bd"/>
</dbReference>
<dbReference type="PANTHER" id="PTHR42788">
    <property type="entry name" value="TAURINE IMPORT ATP-BINDING PROTEIN-RELATED"/>
    <property type="match status" value="1"/>
</dbReference>
<feature type="compositionally biased region" description="Basic and acidic residues" evidence="4">
    <location>
        <begin position="1"/>
        <end position="44"/>
    </location>
</feature>
<dbReference type="EMBL" id="MWWW01000027">
    <property type="protein sequence ID" value="OZG57577.1"/>
    <property type="molecule type" value="Genomic_DNA"/>
</dbReference>
<dbReference type="RefSeq" id="WP_233428254.1">
    <property type="nucleotide sequence ID" value="NZ_MWWW01000027.1"/>
</dbReference>
<evidence type="ECO:0000256" key="3">
    <source>
        <dbReference type="ARBA" id="ARBA00022840"/>
    </source>
</evidence>
<dbReference type="Pfam" id="PF00005">
    <property type="entry name" value="ABC_tran"/>
    <property type="match status" value="1"/>
</dbReference>
<dbReference type="PROSITE" id="PS00211">
    <property type="entry name" value="ABC_TRANSPORTER_1"/>
    <property type="match status" value="1"/>
</dbReference>
<evidence type="ECO:0000313" key="7">
    <source>
        <dbReference type="Proteomes" id="UP000216871"/>
    </source>
</evidence>
<protein>
    <submittedName>
        <fullName evidence="6">ABC transporter</fullName>
    </submittedName>
</protein>
<dbReference type="InterPro" id="IPR027417">
    <property type="entry name" value="P-loop_NTPase"/>
</dbReference>
<evidence type="ECO:0000259" key="5">
    <source>
        <dbReference type="PROSITE" id="PS50893"/>
    </source>
</evidence>
<dbReference type="InterPro" id="IPR017871">
    <property type="entry name" value="ABC_transporter-like_CS"/>
</dbReference>
<evidence type="ECO:0000313" key="6">
    <source>
        <dbReference type="EMBL" id="OZG57577.1"/>
    </source>
</evidence>
<organism evidence="6 7">
    <name type="scientific">Bifidobacterium myosotis</name>
    <dbReference type="NCBI Taxonomy" id="1630166"/>
    <lineage>
        <taxon>Bacteria</taxon>
        <taxon>Bacillati</taxon>
        <taxon>Actinomycetota</taxon>
        <taxon>Actinomycetes</taxon>
        <taxon>Bifidobacteriales</taxon>
        <taxon>Bifidobacteriaceae</taxon>
        <taxon>Bifidobacterium</taxon>
    </lineage>
</organism>
<dbReference type="AlphaFoldDB" id="A0A261FEK1"/>
<dbReference type="Gene3D" id="3.40.50.300">
    <property type="entry name" value="P-loop containing nucleotide triphosphate hydrolases"/>
    <property type="match status" value="1"/>
</dbReference>
<dbReference type="SUPFAM" id="SSF52540">
    <property type="entry name" value="P-loop containing nucleoside triphosphate hydrolases"/>
    <property type="match status" value="1"/>
</dbReference>
<dbReference type="SMART" id="SM00382">
    <property type="entry name" value="AAA"/>
    <property type="match status" value="1"/>
</dbReference>
<dbReference type="Proteomes" id="UP000216871">
    <property type="component" value="Unassembled WGS sequence"/>
</dbReference>
<dbReference type="GO" id="GO:0016887">
    <property type="term" value="F:ATP hydrolysis activity"/>
    <property type="evidence" value="ECO:0007669"/>
    <property type="project" value="InterPro"/>
</dbReference>
<evidence type="ECO:0000256" key="4">
    <source>
        <dbReference type="SAM" id="MobiDB-lite"/>
    </source>
</evidence>
<feature type="domain" description="ABC transporter" evidence="5">
    <location>
        <begin position="66"/>
        <end position="276"/>
    </location>
</feature>
<sequence>MGGNEVREDGPRRGARDDVRRDVRQDARQDARLDVQRDGRRAVQHDGCSAARRDTQQNVRRDTRRVILTDVGHSFDRTGEDMLFRHLTMTLLPKHVYALTGPSGSGKSTLLSIIAGWVEPVTGTVERIDCGRVCWVLQNPHGVARRTALDHVALPFIARGERRRNAEAHAMELLDAFGLTTLALKPFRDLSGGEAQRLMLARGVASHAGLLLVDEPTAQLDLNTAATVNEHLHNLSMSGAIVVVATHDPRTRDACTDLIDLRDWQSEEVRHDLATA</sequence>
<dbReference type="PANTHER" id="PTHR42788:SF19">
    <property type="entry name" value="ALIPHATIC SULFONATES IMPORT ATP-BINDING PROTEIN SSUB 2"/>
    <property type="match status" value="1"/>
</dbReference>
<accession>A0A261FEK1</accession>
<keyword evidence="7" id="KW-1185">Reference proteome</keyword>
<gene>
    <name evidence="6" type="ORF">BMYO_1896</name>
</gene>
<dbReference type="InterPro" id="IPR003593">
    <property type="entry name" value="AAA+_ATPase"/>
</dbReference>
<dbReference type="InterPro" id="IPR050166">
    <property type="entry name" value="ABC_transporter_ATP-bind"/>
</dbReference>
<comment type="caution">
    <text evidence="6">The sequence shown here is derived from an EMBL/GenBank/DDBJ whole genome shotgun (WGS) entry which is preliminary data.</text>
</comment>
<feature type="region of interest" description="Disordered" evidence="4">
    <location>
        <begin position="1"/>
        <end position="57"/>
    </location>
</feature>
<evidence type="ECO:0000256" key="2">
    <source>
        <dbReference type="ARBA" id="ARBA00022741"/>
    </source>
</evidence>
<keyword evidence="2" id="KW-0547">Nucleotide-binding</keyword>
<keyword evidence="1" id="KW-0813">Transport</keyword>